<dbReference type="GO" id="GO:0009755">
    <property type="term" value="P:hormone-mediated signaling pathway"/>
    <property type="evidence" value="ECO:0007669"/>
    <property type="project" value="TreeGrafter"/>
</dbReference>
<evidence type="ECO:0000313" key="3">
    <source>
        <dbReference type="EMBL" id="KAK4748295.1"/>
    </source>
</evidence>
<protein>
    <recommendedName>
        <fullName evidence="2">LOB domain-containing protein</fullName>
    </recommendedName>
</protein>
<dbReference type="EMBL" id="JAXIOK010000019">
    <property type="protein sequence ID" value="KAK4748295.1"/>
    <property type="molecule type" value="Genomic_DNA"/>
</dbReference>
<evidence type="ECO:0000259" key="2">
    <source>
        <dbReference type="PROSITE" id="PS50891"/>
    </source>
</evidence>
<comment type="caution">
    <text evidence="3">The sequence shown here is derived from an EMBL/GenBank/DDBJ whole genome shotgun (WGS) entry which is preliminary data.</text>
</comment>
<evidence type="ECO:0000256" key="1">
    <source>
        <dbReference type="ARBA" id="ARBA00005474"/>
    </source>
</evidence>
<comment type="similarity">
    <text evidence="1">Belongs to the LOB domain-containing protein family.</text>
</comment>
<dbReference type="GO" id="GO:0005634">
    <property type="term" value="C:nucleus"/>
    <property type="evidence" value="ECO:0007669"/>
    <property type="project" value="TreeGrafter"/>
</dbReference>
<name>A0AAN7GKS5_9MYRT</name>
<proteinExistence type="inferred from homology"/>
<keyword evidence="4" id="KW-1185">Reference proteome</keyword>
<reference evidence="3 4" key="1">
    <citation type="journal article" date="2023" name="Hortic Res">
        <title>Pangenome of water caltrop reveals structural variations and asymmetric subgenome divergence after allopolyploidization.</title>
        <authorList>
            <person name="Zhang X."/>
            <person name="Chen Y."/>
            <person name="Wang L."/>
            <person name="Yuan Y."/>
            <person name="Fang M."/>
            <person name="Shi L."/>
            <person name="Lu R."/>
            <person name="Comes H.P."/>
            <person name="Ma Y."/>
            <person name="Chen Y."/>
            <person name="Huang G."/>
            <person name="Zhou Y."/>
            <person name="Zheng Z."/>
            <person name="Qiu Y."/>
        </authorList>
    </citation>
    <scope>NUCLEOTIDE SEQUENCE [LARGE SCALE GENOMIC DNA]</scope>
    <source>
        <tissue evidence="3">Roots</tissue>
    </source>
</reference>
<sequence length="151" mass="16512">MDQRFLGAEMRGTPSPCGACRFLKRKCVRGCVFAPYFCHEEGTAHFAAIHHIFGAGRISKLLSSLPIGDRCQAAVTISFEAQARIQDPVYGCVSQILSLQQQVFSLQAQLASFKEQAAQVLSDPCIGNRFMMAQDLTSPVEWPPALSCTPC</sequence>
<gene>
    <name evidence="3" type="ORF">SAY87_014881</name>
</gene>
<dbReference type="GO" id="GO:0045893">
    <property type="term" value="P:positive regulation of DNA-templated transcription"/>
    <property type="evidence" value="ECO:0007669"/>
    <property type="project" value="TreeGrafter"/>
</dbReference>
<organism evidence="3 4">
    <name type="scientific">Trapa incisa</name>
    <dbReference type="NCBI Taxonomy" id="236973"/>
    <lineage>
        <taxon>Eukaryota</taxon>
        <taxon>Viridiplantae</taxon>
        <taxon>Streptophyta</taxon>
        <taxon>Embryophyta</taxon>
        <taxon>Tracheophyta</taxon>
        <taxon>Spermatophyta</taxon>
        <taxon>Magnoliopsida</taxon>
        <taxon>eudicotyledons</taxon>
        <taxon>Gunneridae</taxon>
        <taxon>Pentapetalae</taxon>
        <taxon>rosids</taxon>
        <taxon>malvids</taxon>
        <taxon>Myrtales</taxon>
        <taxon>Lythraceae</taxon>
        <taxon>Trapa</taxon>
    </lineage>
</organism>
<dbReference type="Proteomes" id="UP001345219">
    <property type="component" value="Chromosome 12"/>
</dbReference>
<accession>A0AAN7GKS5</accession>
<dbReference type="AlphaFoldDB" id="A0AAN7GKS5"/>
<evidence type="ECO:0000313" key="4">
    <source>
        <dbReference type="Proteomes" id="UP001345219"/>
    </source>
</evidence>
<dbReference type="PANTHER" id="PTHR31529:SF26">
    <property type="entry name" value="LOB DOMAIN-CONTAINING PROTEIN CRL1"/>
    <property type="match status" value="1"/>
</dbReference>
<dbReference type="PANTHER" id="PTHR31529">
    <property type="entry name" value="LOB DOMAIN CONTAINING PROTEIN"/>
    <property type="match status" value="1"/>
</dbReference>
<dbReference type="InterPro" id="IPR004883">
    <property type="entry name" value="LOB"/>
</dbReference>
<dbReference type="Pfam" id="PF03195">
    <property type="entry name" value="LOB"/>
    <property type="match status" value="1"/>
</dbReference>
<dbReference type="PROSITE" id="PS50891">
    <property type="entry name" value="LOB"/>
    <property type="match status" value="1"/>
</dbReference>
<feature type="domain" description="LOB" evidence="2">
    <location>
        <begin position="15"/>
        <end position="117"/>
    </location>
</feature>